<dbReference type="KEGG" id="ssan:NX02_08860"/>
<protein>
    <recommendedName>
        <fullName evidence="1">Uracil-DNA glycosylase-like domain-containing protein</fullName>
    </recommendedName>
</protein>
<dbReference type="STRING" id="1123269.NX02_08860"/>
<dbReference type="EMBL" id="CP006644">
    <property type="protein sequence ID" value="AHE53495.1"/>
    <property type="molecule type" value="Genomic_DNA"/>
</dbReference>
<reference evidence="2 3" key="1">
    <citation type="submission" date="2013-07" db="EMBL/GenBank/DDBJ databases">
        <title>Completed genome of Sphingomonas sanxanigenens NX02.</title>
        <authorList>
            <person name="Ma T."/>
            <person name="Huang H."/>
            <person name="Wu M."/>
            <person name="Li X."/>
            <person name="Li G."/>
        </authorList>
    </citation>
    <scope>NUCLEOTIDE SEQUENCE [LARGE SCALE GENOMIC DNA]</scope>
    <source>
        <strain evidence="2 3">NX02</strain>
    </source>
</reference>
<dbReference type="Gene3D" id="3.40.470.10">
    <property type="entry name" value="Uracil-DNA glycosylase-like domain"/>
    <property type="match status" value="1"/>
</dbReference>
<dbReference type="InterPro" id="IPR036895">
    <property type="entry name" value="Uracil-DNA_glycosylase-like_sf"/>
</dbReference>
<dbReference type="RefSeq" id="WP_025291751.1">
    <property type="nucleotide sequence ID" value="NZ_CP006644.1"/>
</dbReference>
<dbReference type="Pfam" id="PF03167">
    <property type="entry name" value="UDG"/>
    <property type="match status" value="1"/>
</dbReference>
<dbReference type="SMART" id="SM00986">
    <property type="entry name" value="UDG"/>
    <property type="match status" value="1"/>
</dbReference>
<proteinExistence type="predicted"/>
<organism evidence="2 3">
    <name type="scientific">Sphingomonas sanxanigenens DSM 19645 = NX02</name>
    <dbReference type="NCBI Taxonomy" id="1123269"/>
    <lineage>
        <taxon>Bacteria</taxon>
        <taxon>Pseudomonadati</taxon>
        <taxon>Pseudomonadota</taxon>
        <taxon>Alphaproteobacteria</taxon>
        <taxon>Sphingomonadales</taxon>
        <taxon>Sphingomonadaceae</taxon>
        <taxon>Sphingomonas</taxon>
    </lineage>
</organism>
<gene>
    <name evidence="2" type="ORF">NX02_08860</name>
</gene>
<name>W0ACW7_9SPHN</name>
<feature type="domain" description="Uracil-DNA glycosylase-like" evidence="1">
    <location>
        <begin position="11"/>
        <end position="160"/>
    </location>
</feature>
<dbReference type="OrthoDB" id="9799921at2"/>
<keyword evidence="3" id="KW-1185">Reference proteome</keyword>
<accession>W0ACW7</accession>
<dbReference type="Proteomes" id="UP000018851">
    <property type="component" value="Chromosome"/>
</dbReference>
<dbReference type="PATRIC" id="fig|1123269.5.peg.1738"/>
<dbReference type="CDD" id="cd10032">
    <property type="entry name" value="UDG-F6_HDG"/>
    <property type="match status" value="1"/>
</dbReference>
<sequence>MTSVPRKASFPLVADAGTRLLVLGSLPGEKSLAAGEYYANRGNHFWRLMGLVTGEDLPALAYDDRLAALLRHGIGLWDVIADATRAGSLDSAIRDPRVRDLAAVVRSLPALRAIAFNGATAARLGLSQLGPVAEGYEIIRLLSSSGACAVTTAVRQADWLRLRPLVATD</sequence>
<dbReference type="NCBIfam" id="TIGR04274">
    <property type="entry name" value="hypoxanDNAglyco"/>
    <property type="match status" value="1"/>
</dbReference>
<dbReference type="InterPro" id="IPR005122">
    <property type="entry name" value="Uracil-DNA_glycosylase-like"/>
</dbReference>
<evidence type="ECO:0000313" key="3">
    <source>
        <dbReference type="Proteomes" id="UP000018851"/>
    </source>
</evidence>
<dbReference type="HOGENOM" id="CLU_094865_0_1_5"/>
<dbReference type="SUPFAM" id="SSF52141">
    <property type="entry name" value="Uracil-DNA glycosylase-like"/>
    <property type="match status" value="1"/>
</dbReference>
<dbReference type="AlphaFoldDB" id="W0ACW7"/>
<dbReference type="InterPro" id="IPR026353">
    <property type="entry name" value="Hypoxan-DNA_Glyclase"/>
</dbReference>
<dbReference type="eggNOG" id="COG3663">
    <property type="taxonomic scope" value="Bacteria"/>
</dbReference>
<evidence type="ECO:0000313" key="2">
    <source>
        <dbReference type="EMBL" id="AHE53495.1"/>
    </source>
</evidence>
<evidence type="ECO:0000259" key="1">
    <source>
        <dbReference type="SMART" id="SM00986"/>
    </source>
</evidence>
<dbReference type="SMART" id="SM00987">
    <property type="entry name" value="UreE_C"/>
    <property type="match status" value="1"/>
</dbReference>